<comment type="caution">
    <text evidence="2">The sequence shown here is derived from an EMBL/GenBank/DDBJ whole genome shotgun (WGS) entry which is preliminary data.</text>
</comment>
<dbReference type="EMBL" id="WJQU01000001">
    <property type="protein sequence ID" value="KAJ6645367.1"/>
    <property type="molecule type" value="Genomic_DNA"/>
</dbReference>
<keyword evidence="3" id="KW-1185">Reference proteome</keyword>
<feature type="compositionally biased region" description="Basic residues" evidence="1">
    <location>
        <begin position="126"/>
        <end position="136"/>
    </location>
</feature>
<organism evidence="2 3">
    <name type="scientific">Pseudolycoriella hygida</name>
    <dbReference type="NCBI Taxonomy" id="35572"/>
    <lineage>
        <taxon>Eukaryota</taxon>
        <taxon>Metazoa</taxon>
        <taxon>Ecdysozoa</taxon>
        <taxon>Arthropoda</taxon>
        <taxon>Hexapoda</taxon>
        <taxon>Insecta</taxon>
        <taxon>Pterygota</taxon>
        <taxon>Neoptera</taxon>
        <taxon>Endopterygota</taxon>
        <taxon>Diptera</taxon>
        <taxon>Nematocera</taxon>
        <taxon>Sciaroidea</taxon>
        <taxon>Sciaridae</taxon>
        <taxon>Pseudolycoriella</taxon>
    </lineage>
</organism>
<evidence type="ECO:0000313" key="2">
    <source>
        <dbReference type="EMBL" id="KAJ6645367.1"/>
    </source>
</evidence>
<dbReference type="GO" id="GO:0031011">
    <property type="term" value="C:Ino80 complex"/>
    <property type="evidence" value="ECO:0007669"/>
    <property type="project" value="TreeGrafter"/>
</dbReference>
<dbReference type="GO" id="GO:0043065">
    <property type="term" value="P:positive regulation of apoptotic process"/>
    <property type="evidence" value="ECO:0007669"/>
    <property type="project" value="TreeGrafter"/>
</dbReference>
<dbReference type="OrthoDB" id="10070927at2759"/>
<dbReference type="GO" id="GO:0003677">
    <property type="term" value="F:DNA binding"/>
    <property type="evidence" value="ECO:0007669"/>
    <property type="project" value="TreeGrafter"/>
</dbReference>
<dbReference type="PANTHER" id="PTHR35084:SF1">
    <property type="entry name" value="TCF3 FUSION PARTNER"/>
    <property type="match status" value="1"/>
</dbReference>
<accession>A0A9Q0S4Q9</accession>
<dbReference type="AlphaFoldDB" id="A0A9Q0S4Q9"/>
<dbReference type="PANTHER" id="PTHR35084">
    <property type="entry name" value="TCF3 FUSION PARTNER"/>
    <property type="match status" value="1"/>
</dbReference>
<dbReference type="GO" id="GO:0097190">
    <property type="term" value="P:apoptotic signaling pathway"/>
    <property type="evidence" value="ECO:0007669"/>
    <property type="project" value="TreeGrafter"/>
</dbReference>
<dbReference type="Proteomes" id="UP001151699">
    <property type="component" value="Chromosome A"/>
</dbReference>
<name>A0A9Q0S4Q9_9DIPT</name>
<feature type="region of interest" description="Disordered" evidence="1">
    <location>
        <begin position="1"/>
        <end position="26"/>
    </location>
</feature>
<gene>
    <name evidence="2" type="ORF">Bhyg_00573</name>
</gene>
<dbReference type="InterPro" id="IPR033555">
    <property type="entry name" value="TFPT"/>
</dbReference>
<sequence>MGEMNLKFDRNSTLQPARRSDSFSLSDYYSDNDNGNGVEYKEDAKIAQYRRAIQLIDRKCELLSRNNEKLVRRIHYVKSISKRKEKDILLLKARLDEYNDEWRTADTSDTASNNFPSLIRTSAQSKSKKSTTRKYKKNADNANNSKNDGAITNGSVKDASNKSTESKGRKRQKLVKEQSNSKRPPNQFSQQGPNHQQQ</sequence>
<reference evidence="2" key="1">
    <citation type="submission" date="2022-07" db="EMBL/GenBank/DDBJ databases">
        <authorList>
            <person name="Trinca V."/>
            <person name="Uliana J.V.C."/>
            <person name="Torres T.T."/>
            <person name="Ward R.J."/>
            <person name="Monesi N."/>
        </authorList>
    </citation>
    <scope>NUCLEOTIDE SEQUENCE</scope>
    <source>
        <strain evidence="2">HSMRA1968</strain>
        <tissue evidence="2">Whole embryos</tissue>
    </source>
</reference>
<feature type="compositionally biased region" description="Polar residues" evidence="1">
    <location>
        <begin position="107"/>
        <end position="120"/>
    </location>
</feature>
<evidence type="ECO:0000256" key="1">
    <source>
        <dbReference type="SAM" id="MobiDB-lite"/>
    </source>
</evidence>
<feature type="compositionally biased region" description="Polar residues" evidence="1">
    <location>
        <begin position="181"/>
        <end position="198"/>
    </location>
</feature>
<proteinExistence type="predicted"/>
<feature type="compositionally biased region" description="Basic and acidic residues" evidence="1">
    <location>
        <begin position="1"/>
        <end position="10"/>
    </location>
</feature>
<protein>
    <submittedName>
        <fullName evidence="2">Uncharacterized protein</fullName>
    </submittedName>
</protein>
<evidence type="ECO:0000313" key="3">
    <source>
        <dbReference type="Proteomes" id="UP001151699"/>
    </source>
</evidence>
<feature type="region of interest" description="Disordered" evidence="1">
    <location>
        <begin position="105"/>
        <end position="198"/>
    </location>
</feature>